<dbReference type="GO" id="GO:0005634">
    <property type="term" value="C:nucleus"/>
    <property type="evidence" value="ECO:0007669"/>
    <property type="project" value="TreeGrafter"/>
</dbReference>
<dbReference type="GO" id="GO:0043161">
    <property type="term" value="P:proteasome-mediated ubiquitin-dependent protein catabolic process"/>
    <property type="evidence" value="ECO:0007669"/>
    <property type="project" value="InterPro"/>
</dbReference>
<dbReference type="InterPro" id="IPR045098">
    <property type="entry name" value="Fyv10_fam"/>
</dbReference>
<organism evidence="2 3">
    <name type="scientific">Debaryomyces fabryi</name>
    <dbReference type="NCBI Taxonomy" id="58627"/>
    <lineage>
        <taxon>Eukaryota</taxon>
        <taxon>Fungi</taxon>
        <taxon>Dikarya</taxon>
        <taxon>Ascomycota</taxon>
        <taxon>Saccharomycotina</taxon>
        <taxon>Pichiomycetes</taxon>
        <taxon>Debaryomycetaceae</taxon>
        <taxon>Debaryomyces</taxon>
    </lineage>
</organism>
<dbReference type="GO" id="GO:0005737">
    <property type="term" value="C:cytoplasm"/>
    <property type="evidence" value="ECO:0007669"/>
    <property type="project" value="TreeGrafter"/>
</dbReference>
<dbReference type="GO" id="GO:0004842">
    <property type="term" value="F:ubiquitin-protein transferase activity"/>
    <property type="evidence" value="ECO:0007669"/>
    <property type="project" value="InterPro"/>
</dbReference>
<keyword evidence="3" id="KW-1185">Reference proteome</keyword>
<gene>
    <name evidence="2" type="ORF">AC631_01231</name>
</gene>
<dbReference type="InterPro" id="IPR024964">
    <property type="entry name" value="CTLH/CRA"/>
</dbReference>
<name>A0A0V1Q3B3_9ASCO</name>
<dbReference type="AlphaFoldDB" id="A0A0V1Q3B3"/>
<dbReference type="EMBL" id="LMYN01000016">
    <property type="protein sequence ID" value="KSA02976.1"/>
    <property type="molecule type" value="Genomic_DNA"/>
</dbReference>
<dbReference type="GO" id="GO:0034657">
    <property type="term" value="C:GID complex"/>
    <property type="evidence" value="ECO:0007669"/>
    <property type="project" value="TreeGrafter"/>
</dbReference>
<accession>A0A0V1Q3B3</accession>
<sequence length="574" mass="66282">MSTFLLDNLSSEIGLFTDSGKGSLDGLLGVCDNFLNELKLTKLALEEQLAEEEQGIEHENRVDPFESLQKSSEKWYNKSIVHLKTYNASINKFQKNILNNSKFNVDLDEAYTYPLNLNNFPVKYNQHELTEPPTNTSLDITNDIRAIKLENHGELIKAIIIHLLKIGQCDLVKDMIKEIDPEGALMVDETLLEKFKLLNEIVDDIVVRHDLSKVLNWFKDKYNSEKTGSYGVGNISQPVRLSHHDEIEFKFHMLQFTILLNEDQTKPSFDPDRVLEAYLYAKENFSKFFKDYLHEISPLMTLLLFKTTQYEENSQQYMTNMLSEFISKMKQSFNADQNNRTGQYKQSQFIGEILASFENIHGNQSIFVNLSNEFISDYCKDLNLSNDSSIFQSVLAGFINLPSFYKYNKIQMKLNKVSKASQSIATLPTAENDTTRNNSASYSISNNNATIVNFEASYHYDLPFQLPDSNKFLFNYHPIFICPVSKEQLIPITLDDEFQLEQEHIAKKKKMTQANADILSFMQNPVVVLKFCQHLALRDSVWQLSKKGSEIFKCHYCYKKHKFSDVSDAYFIDL</sequence>
<dbReference type="OrthoDB" id="1933281at2759"/>
<dbReference type="PANTHER" id="PTHR12170:SF3">
    <property type="entry name" value="GH10162P"/>
    <property type="match status" value="1"/>
</dbReference>
<dbReference type="GeneID" id="26838240"/>
<evidence type="ECO:0000259" key="1">
    <source>
        <dbReference type="Pfam" id="PF10607"/>
    </source>
</evidence>
<reference evidence="2 3" key="1">
    <citation type="submission" date="2015-11" db="EMBL/GenBank/DDBJ databases">
        <title>The genome of Debaryomyces fabryi.</title>
        <authorList>
            <person name="Tafer H."/>
            <person name="Lopandic K."/>
        </authorList>
    </citation>
    <scope>NUCLEOTIDE SEQUENCE [LARGE SCALE GENOMIC DNA]</scope>
    <source>
        <strain evidence="2 3">CBS 789</strain>
    </source>
</reference>
<dbReference type="RefSeq" id="XP_015469078.1">
    <property type="nucleotide sequence ID" value="XM_015610061.1"/>
</dbReference>
<comment type="caution">
    <text evidence="2">The sequence shown here is derived from an EMBL/GenBank/DDBJ whole genome shotgun (WGS) entry which is preliminary data.</text>
</comment>
<dbReference type="PANTHER" id="PTHR12170">
    <property type="entry name" value="MACROPHAGE ERYTHROBLAST ATTACHER-RELATED"/>
    <property type="match status" value="1"/>
</dbReference>
<evidence type="ECO:0000313" key="2">
    <source>
        <dbReference type="EMBL" id="KSA02976.1"/>
    </source>
</evidence>
<protein>
    <recommendedName>
        <fullName evidence="1">CTLH/CRA C-terminal to LisH motif domain-containing protein</fullName>
    </recommendedName>
</protein>
<feature type="domain" description="CTLH/CRA C-terminal to LisH motif" evidence="1">
    <location>
        <begin position="194"/>
        <end position="405"/>
    </location>
</feature>
<dbReference type="Proteomes" id="UP000054251">
    <property type="component" value="Unassembled WGS sequence"/>
</dbReference>
<proteinExistence type="predicted"/>
<evidence type="ECO:0000313" key="3">
    <source>
        <dbReference type="Proteomes" id="UP000054251"/>
    </source>
</evidence>
<dbReference type="Pfam" id="PF10607">
    <property type="entry name" value="CTLH"/>
    <property type="match status" value="1"/>
</dbReference>